<evidence type="ECO:0000313" key="2">
    <source>
        <dbReference type="EMBL" id="MFC6040351.1"/>
    </source>
</evidence>
<organism evidence="2 3">
    <name type="scientific">Paenisporosarcina macmurdoensis</name>
    <dbReference type="NCBI Taxonomy" id="212659"/>
    <lineage>
        <taxon>Bacteria</taxon>
        <taxon>Bacillati</taxon>
        <taxon>Bacillota</taxon>
        <taxon>Bacilli</taxon>
        <taxon>Bacillales</taxon>
        <taxon>Caryophanaceae</taxon>
        <taxon>Paenisporosarcina</taxon>
    </lineage>
</organism>
<dbReference type="RefSeq" id="WP_377734761.1">
    <property type="nucleotide sequence ID" value="NZ_JBHSRI010000020.1"/>
</dbReference>
<comment type="caution">
    <text evidence="2">The sequence shown here is derived from an EMBL/GenBank/DDBJ whole genome shotgun (WGS) entry which is preliminary data.</text>
</comment>
<name>A0ABW1L8S3_9BACL</name>
<reference evidence="3" key="1">
    <citation type="journal article" date="2019" name="Int. J. Syst. Evol. Microbiol.">
        <title>The Global Catalogue of Microorganisms (GCM) 10K type strain sequencing project: providing services to taxonomists for standard genome sequencing and annotation.</title>
        <authorList>
            <consortium name="The Broad Institute Genomics Platform"/>
            <consortium name="The Broad Institute Genome Sequencing Center for Infectious Disease"/>
            <person name="Wu L."/>
            <person name="Ma J."/>
        </authorList>
    </citation>
    <scope>NUCLEOTIDE SEQUENCE [LARGE SCALE GENOMIC DNA]</scope>
    <source>
        <strain evidence="3">CCUG 54527</strain>
    </source>
</reference>
<feature type="transmembrane region" description="Helical" evidence="1">
    <location>
        <begin position="55"/>
        <end position="73"/>
    </location>
</feature>
<keyword evidence="3" id="KW-1185">Reference proteome</keyword>
<dbReference type="Proteomes" id="UP001596170">
    <property type="component" value="Unassembled WGS sequence"/>
</dbReference>
<evidence type="ECO:0000256" key="1">
    <source>
        <dbReference type="SAM" id="Phobius"/>
    </source>
</evidence>
<evidence type="ECO:0000313" key="3">
    <source>
        <dbReference type="Proteomes" id="UP001596170"/>
    </source>
</evidence>
<keyword evidence="1" id="KW-0472">Membrane</keyword>
<keyword evidence="1" id="KW-1133">Transmembrane helix</keyword>
<protein>
    <submittedName>
        <fullName evidence="2">Uncharacterized protein</fullName>
    </submittedName>
</protein>
<dbReference type="EMBL" id="JBHSRI010000020">
    <property type="protein sequence ID" value="MFC6040351.1"/>
    <property type="molecule type" value="Genomic_DNA"/>
</dbReference>
<proteinExistence type="predicted"/>
<feature type="transmembrane region" description="Helical" evidence="1">
    <location>
        <begin position="31"/>
        <end position="49"/>
    </location>
</feature>
<feature type="transmembrane region" description="Helical" evidence="1">
    <location>
        <begin position="6"/>
        <end position="24"/>
    </location>
</feature>
<sequence length="84" mass="9927">MDTFNIIGLLWQVSLVVSLFTFLSGLFSRSWVSMFICFITFLPVAYYFNGAENNWRLVAFMPIVLLIITYIFWRTTSNSRVNRR</sequence>
<accession>A0ABW1L8S3</accession>
<keyword evidence="1" id="KW-0812">Transmembrane</keyword>
<gene>
    <name evidence="2" type="ORF">ACFPYN_13050</name>
</gene>